<evidence type="ECO:0000313" key="1">
    <source>
        <dbReference type="EMBL" id="GIX92173.1"/>
    </source>
</evidence>
<dbReference type="Proteomes" id="UP001054945">
    <property type="component" value="Unassembled WGS sequence"/>
</dbReference>
<keyword evidence="2" id="KW-1185">Reference proteome</keyword>
<evidence type="ECO:0000313" key="2">
    <source>
        <dbReference type="Proteomes" id="UP001054945"/>
    </source>
</evidence>
<gene>
    <name evidence="1" type="ORF">CEXT_588361</name>
</gene>
<reference evidence="1 2" key="1">
    <citation type="submission" date="2021-06" db="EMBL/GenBank/DDBJ databases">
        <title>Caerostris extrusa draft genome.</title>
        <authorList>
            <person name="Kono N."/>
            <person name="Arakawa K."/>
        </authorList>
    </citation>
    <scope>NUCLEOTIDE SEQUENCE [LARGE SCALE GENOMIC DNA]</scope>
</reference>
<sequence>MPSAISILSTIRDSHVIEGVNQSRASANKFTLREYPPPTLQNNWEVNFLLSITHPNVSWKLCRIRYSGANFADIECKNYWKQLLLAAASSN</sequence>
<protein>
    <submittedName>
        <fullName evidence="1">Uncharacterized protein</fullName>
    </submittedName>
</protein>
<proteinExistence type="predicted"/>
<dbReference type="AlphaFoldDB" id="A0AAV4P581"/>
<dbReference type="EMBL" id="BPLR01004102">
    <property type="protein sequence ID" value="GIX92173.1"/>
    <property type="molecule type" value="Genomic_DNA"/>
</dbReference>
<name>A0AAV4P581_CAEEX</name>
<organism evidence="1 2">
    <name type="scientific">Caerostris extrusa</name>
    <name type="common">Bark spider</name>
    <name type="synonym">Caerostris bankana</name>
    <dbReference type="NCBI Taxonomy" id="172846"/>
    <lineage>
        <taxon>Eukaryota</taxon>
        <taxon>Metazoa</taxon>
        <taxon>Ecdysozoa</taxon>
        <taxon>Arthropoda</taxon>
        <taxon>Chelicerata</taxon>
        <taxon>Arachnida</taxon>
        <taxon>Araneae</taxon>
        <taxon>Araneomorphae</taxon>
        <taxon>Entelegynae</taxon>
        <taxon>Araneoidea</taxon>
        <taxon>Araneidae</taxon>
        <taxon>Caerostris</taxon>
    </lineage>
</organism>
<comment type="caution">
    <text evidence="1">The sequence shown here is derived from an EMBL/GenBank/DDBJ whole genome shotgun (WGS) entry which is preliminary data.</text>
</comment>
<accession>A0AAV4P581</accession>